<feature type="transmembrane region" description="Helical" evidence="2">
    <location>
        <begin position="20"/>
        <end position="38"/>
    </location>
</feature>
<proteinExistence type="predicted"/>
<dbReference type="STRING" id="35622.SAMN04489764_0339"/>
<organism evidence="3 4">
    <name type="scientific">Thermostaphylospora chromogena</name>
    <dbReference type="NCBI Taxonomy" id="35622"/>
    <lineage>
        <taxon>Bacteria</taxon>
        <taxon>Bacillati</taxon>
        <taxon>Actinomycetota</taxon>
        <taxon>Actinomycetes</taxon>
        <taxon>Streptosporangiales</taxon>
        <taxon>Thermomonosporaceae</taxon>
        <taxon>Thermostaphylospora</taxon>
    </lineage>
</organism>
<evidence type="ECO:0000313" key="3">
    <source>
        <dbReference type="EMBL" id="SDQ35094.1"/>
    </source>
</evidence>
<dbReference type="AlphaFoldDB" id="A0A1H1A620"/>
<feature type="region of interest" description="Disordered" evidence="1">
    <location>
        <begin position="170"/>
        <end position="201"/>
    </location>
</feature>
<name>A0A1H1A620_9ACTN</name>
<dbReference type="Proteomes" id="UP000217103">
    <property type="component" value="Unassembled WGS sequence"/>
</dbReference>
<sequence>MAWDSDGVMLALAPFRLARAAAFAVVCLGLGVAAHLFGGGSVSMPGAAGALAICFAVALPLTGRERTFAVILPVLVALQAVQHLMFASAEAAPVTAAREAAVAALAESHALPHTGLVPSLGMVMVHGWAATLTALWLARGETALWSLLRRLAVRLLVFAVPLGPVETPPAVPAAPEPKAPRPALPRHVVTRRGPPAALHVP</sequence>
<gene>
    <name evidence="3" type="ORF">SAMN04489764_0339</name>
</gene>
<protein>
    <submittedName>
        <fullName evidence="3">Uncharacterized protein</fullName>
    </submittedName>
</protein>
<accession>A0A1H1A620</accession>
<evidence type="ECO:0000256" key="1">
    <source>
        <dbReference type="SAM" id="MobiDB-lite"/>
    </source>
</evidence>
<evidence type="ECO:0000313" key="4">
    <source>
        <dbReference type="Proteomes" id="UP000217103"/>
    </source>
</evidence>
<keyword evidence="2" id="KW-0472">Membrane</keyword>
<feature type="compositionally biased region" description="Pro residues" evidence="1">
    <location>
        <begin position="170"/>
        <end position="183"/>
    </location>
</feature>
<reference evidence="3 4" key="1">
    <citation type="submission" date="2016-10" db="EMBL/GenBank/DDBJ databases">
        <authorList>
            <person name="de Groot N.N."/>
        </authorList>
    </citation>
    <scope>NUCLEOTIDE SEQUENCE [LARGE SCALE GENOMIC DNA]</scope>
    <source>
        <strain evidence="3 4">DSM 43794</strain>
    </source>
</reference>
<dbReference type="EMBL" id="FNKK01000002">
    <property type="protein sequence ID" value="SDQ35094.1"/>
    <property type="molecule type" value="Genomic_DNA"/>
</dbReference>
<feature type="transmembrane region" description="Helical" evidence="2">
    <location>
        <begin position="68"/>
        <end position="86"/>
    </location>
</feature>
<dbReference type="RefSeq" id="WP_131815404.1">
    <property type="nucleotide sequence ID" value="NZ_FNKK01000002.1"/>
</dbReference>
<feature type="transmembrane region" description="Helical" evidence="2">
    <location>
        <begin position="44"/>
        <end position="61"/>
    </location>
</feature>
<keyword evidence="4" id="KW-1185">Reference proteome</keyword>
<evidence type="ECO:0000256" key="2">
    <source>
        <dbReference type="SAM" id="Phobius"/>
    </source>
</evidence>
<keyword evidence="2" id="KW-0812">Transmembrane</keyword>
<feature type="transmembrane region" description="Helical" evidence="2">
    <location>
        <begin position="116"/>
        <end position="138"/>
    </location>
</feature>
<dbReference type="OrthoDB" id="5191668at2"/>
<keyword evidence="2" id="KW-1133">Transmembrane helix</keyword>